<evidence type="ECO:0000313" key="2">
    <source>
        <dbReference type="EMBL" id="TGY69983.1"/>
    </source>
</evidence>
<keyword evidence="1" id="KW-0732">Signal</keyword>
<dbReference type="RefSeq" id="WP_135951773.1">
    <property type="nucleotide sequence ID" value="NZ_CAOOJZ010000037.1"/>
</dbReference>
<comment type="caution">
    <text evidence="2">The sequence shown here is derived from an EMBL/GenBank/DDBJ whole genome shotgun (WGS) entry which is preliminary data.</text>
</comment>
<accession>A0A4S2FLV9</accession>
<dbReference type="AlphaFoldDB" id="A0A4S2FLV9"/>
<proteinExistence type="predicted"/>
<organism evidence="2 3">
    <name type="scientific">Phocaeicola sartorii</name>
    <dbReference type="NCBI Taxonomy" id="671267"/>
    <lineage>
        <taxon>Bacteria</taxon>
        <taxon>Pseudomonadati</taxon>
        <taxon>Bacteroidota</taxon>
        <taxon>Bacteroidia</taxon>
        <taxon>Bacteroidales</taxon>
        <taxon>Bacteroidaceae</taxon>
        <taxon>Phocaeicola</taxon>
    </lineage>
</organism>
<dbReference type="EMBL" id="SRYJ01000023">
    <property type="protein sequence ID" value="TGY69983.1"/>
    <property type="molecule type" value="Genomic_DNA"/>
</dbReference>
<gene>
    <name evidence="2" type="ORF">E5339_11520</name>
</gene>
<evidence type="ECO:0000313" key="3">
    <source>
        <dbReference type="Proteomes" id="UP000310760"/>
    </source>
</evidence>
<dbReference type="Proteomes" id="UP000310760">
    <property type="component" value="Unassembled WGS sequence"/>
</dbReference>
<evidence type="ECO:0000256" key="1">
    <source>
        <dbReference type="SAM" id="SignalP"/>
    </source>
</evidence>
<feature type="chain" id="PRO_5020637535" evidence="1">
    <location>
        <begin position="23"/>
        <end position="290"/>
    </location>
</feature>
<name>A0A4S2FLV9_9BACT</name>
<reference evidence="2 3" key="1">
    <citation type="submission" date="2019-04" db="EMBL/GenBank/DDBJ databases">
        <title>Microbes associate with the intestines of laboratory mice.</title>
        <authorList>
            <person name="Navarre W."/>
            <person name="Wong E."/>
            <person name="Huang K."/>
            <person name="Tropini C."/>
            <person name="Ng K."/>
            <person name="Yu B."/>
        </authorList>
    </citation>
    <scope>NUCLEOTIDE SEQUENCE [LARGE SCALE GENOMIC DNA]</scope>
    <source>
        <strain evidence="2 3">NM22_B1</strain>
    </source>
</reference>
<feature type="signal peptide" evidence="1">
    <location>
        <begin position="1"/>
        <end position="22"/>
    </location>
</feature>
<sequence>MRSIRFIVLFAACVILHSVVQAADLTPEQEKFRSNIIQFLKEEGFSPTIDEDDNSVNFKKEGTLHWIAISDSNPFYLEFHRVGLKCNNADRKALLAAVNYGNRKVRCAKAMLGDSSISFAIEMYCHSAEEFRYVFYKCLKELNSMHKTVSDYYNEHPDGGETASDPFTVSSVSIANTDSESHIITSYGSKIYSGRTQYLKPKIYMNTTRTGTYDIYVKFYTPTGLSTSSNANSPAGYSYKDAVTVSATGFQAHELSGWGGNDPGHWKKGEYRFEFYYKNKMIAKKEFTVY</sequence>
<protein>
    <submittedName>
        <fullName evidence="2">Uncharacterized protein</fullName>
    </submittedName>
</protein>